<feature type="domain" description="Cadherin" evidence="14">
    <location>
        <begin position="1566"/>
        <end position="1666"/>
    </location>
</feature>
<evidence type="ECO:0000256" key="8">
    <source>
        <dbReference type="ARBA" id="ARBA00022989"/>
    </source>
</evidence>
<feature type="compositionally biased region" description="Low complexity" evidence="12">
    <location>
        <begin position="746"/>
        <end position="757"/>
    </location>
</feature>
<dbReference type="InterPro" id="IPR012337">
    <property type="entry name" value="RNaseH-like_sf"/>
</dbReference>
<evidence type="ECO:0000256" key="10">
    <source>
        <dbReference type="ARBA" id="ARBA00023180"/>
    </source>
</evidence>
<evidence type="ECO:0000256" key="2">
    <source>
        <dbReference type="ARBA" id="ARBA00022475"/>
    </source>
</evidence>
<accession>A0A6A4WUJ0</accession>
<comment type="caution">
    <text evidence="16">The sequence shown here is derived from an EMBL/GenBank/DDBJ whole genome shotgun (WGS) entry which is preliminary data.</text>
</comment>
<evidence type="ECO:0000256" key="1">
    <source>
        <dbReference type="ARBA" id="ARBA00004251"/>
    </source>
</evidence>
<feature type="transmembrane region" description="Helical" evidence="13">
    <location>
        <begin position="2139"/>
        <end position="2163"/>
    </location>
</feature>
<feature type="region of interest" description="Disordered" evidence="12">
    <location>
        <begin position="734"/>
        <end position="757"/>
    </location>
</feature>
<protein>
    <submittedName>
        <fullName evidence="16">Cadherin-99C</fullName>
    </submittedName>
</protein>
<dbReference type="OrthoDB" id="10029135at2759"/>
<evidence type="ECO:0000313" key="17">
    <source>
        <dbReference type="Proteomes" id="UP000440578"/>
    </source>
</evidence>
<feature type="region of interest" description="Disordered" evidence="12">
    <location>
        <begin position="574"/>
        <end position="598"/>
    </location>
</feature>
<feature type="domain" description="Cadherin" evidence="14">
    <location>
        <begin position="1900"/>
        <end position="2017"/>
    </location>
</feature>
<keyword evidence="2" id="KW-1003">Cell membrane</keyword>
<dbReference type="InterPro" id="IPR002156">
    <property type="entry name" value="RNaseH_domain"/>
</dbReference>
<dbReference type="InterPro" id="IPR005135">
    <property type="entry name" value="Endo/exonuclease/phosphatase"/>
</dbReference>
<keyword evidence="10" id="KW-0325">Glycoprotein</keyword>
<dbReference type="PANTHER" id="PTHR24027">
    <property type="entry name" value="CADHERIN-23"/>
    <property type="match status" value="1"/>
</dbReference>
<keyword evidence="4" id="KW-0732">Signal</keyword>
<keyword evidence="7" id="KW-0130">Cell adhesion</keyword>
<dbReference type="InterPro" id="IPR039808">
    <property type="entry name" value="Cadherin"/>
</dbReference>
<dbReference type="InterPro" id="IPR020894">
    <property type="entry name" value="Cadherin_CS"/>
</dbReference>
<evidence type="ECO:0000259" key="15">
    <source>
        <dbReference type="PROSITE" id="PS50879"/>
    </source>
</evidence>
<dbReference type="SUPFAM" id="SSF53098">
    <property type="entry name" value="Ribonuclease H-like"/>
    <property type="match status" value="1"/>
</dbReference>
<feature type="domain" description="RNase H type-1" evidence="15">
    <location>
        <begin position="1162"/>
        <end position="1305"/>
    </location>
</feature>
<feature type="domain" description="Cadherin" evidence="14">
    <location>
        <begin position="1667"/>
        <end position="1774"/>
    </location>
</feature>
<dbReference type="GO" id="GO:0004523">
    <property type="term" value="F:RNA-DNA hybrid ribonuclease activity"/>
    <property type="evidence" value="ECO:0007669"/>
    <property type="project" value="InterPro"/>
</dbReference>
<evidence type="ECO:0000256" key="3">
    <source>
        <dbReference type="ARBA" id="ARBA00022692"/>
    </source>
</evidence>
<dbReference type="Gene3D" id="2.60.40.60">
    <property type="entry name" value="Cadherins"/>
    <property type="match status" value="10"/>
</dbReference>
<evidence type="ECO:0000256" key="5">
    <source>
        <dbReference type="ARBA" id="ARBA00022737"/>
    </source>
</evidence>
<dbReference type="FunFam" id="2.60.40.60:FF:000004">
    <property type="entry name" value="Protocadherin 1 gamma 2"/>
    <property type="match status" value="1"/>
</dbReference>
<dbReference type="GO" id="GO:0016477">
    <property type="term" value="P:cell migration"/>
    <property type="evidence" value="ECO:0007669"/>
    <property type="project" value="TreeGrafter"/>
</dbReference>
<dbReference type="PROSITE" id="PS00232">
    <property type="entry name" value="CADHERIN_1"/>
    <property type="match status" value="2"/>
</dbReference>
<dbReference type="GO" id="GO:0016342">
    <property type="term" value="C:catenin complex"/>
    <property type="evidence" value="ECO:0007669"/>
    <property type="project" value="TreeGrafter"/>
</dbReference>
<keyword evidence="5" id="KW-0677">Repeat</keyword>
<dbReference type="PROSITE" id="PS50879">
    <property type="entry name" value="RNASE_H_1"/>
    <property type="match status" value="1"/>
</dbReference>
<dbReference type="InterPro" id="IPR000477">
    <property type="entry name" value="RT_dom"/>
</dbReference>
<dbReference type="GO" id="GO:0045296">
    <property type="term" value="F:cadherin binding"/>
    <property type="evidence" value="ECO:0007669"/>
    <property type="project" value="TreeGrafter"/>
</dbReference>
<feature type="region of interest" description="Disordered" evidence="12">
    <location>
        <begin position="1328"/>
        <end position="1351"/>
    </location>
</feature>
<dbReference type="Pfam" id="PF14529">
    <property type="entry name" value="Exo_endo_phos_2"/>
    <property type="match status" value="1"/>
</dbReference>
<evidence type="ECO:0000313" key="16">
    <source>
        <dbReference type="EMBL" id="KAF0310495.1"/>
    </source>
</evidence>
<evidence type="ECO:0000256" key="13">
    <source>
        <dbReference type="SAM" id="Phobius"/>
    </source>
</evidence>
<evidence type="ECO:0000256" key="6">
    <source>
        <dbReference type="ARBA" id="ARBA00022837"/>
    </source>
</evidence>
<sequence>MIDVVFSEVKHPLMGGLLGSRWRLLMTAAVLLISARISRAALCDVSSSDTVVIVDIMESLGNEMDQPTSPRELPIEGSADEISLSLLPDATNFFRLEGKSLYLASPLDRDADDLSSIVLRVSCQVRASGYRRTIPVIVRVTDTNDNTPEFTRLPYRTRIPENTAVGEVIYRDIEATDRDAGINALLQYSLVPGDGGATDGYGRFSIARPHQGVVTLTRPLDFETTNVYYLRVVASVVSRELSGVLDVRPERIHAVDRDTLGADIEYRFISGQPPNYHQYFEIDLTSGQVRQIQPVDRSMVKQFTITVQVHATDVDEGANSDISYGVVHVSNNGRSKFEINSRSGDLDILQRVFSGEQYSITVQAADRGGRQSQTIVEVAVVPGPNSGGPVFRQSLYDADVSEGAGVGSTVLTVMVGDSKAVDPEGDPVTYSLVEGTGLDQFSIGRATGTISVTRPLDREQLSKYNLWAGSTAWTELDLQAPRPAGPQLLVRGLQEPCVIAGDLNAHAHVWDPHQPEDAMGHEVEDWSIDASLTILNDGSATRINPATGGLSTPDVTLATAAVARGTTWEIGETMGSDHLPITTSIPVAPPKPQRRGRGRLSLRKADWQEYRRTFDDITGRWNDHGDLTASELDKRLTAAITRAARRTIPHGNGGRTREPFWSEACDEAIAIRKEARAKVAAPNHTAEDVREYQQARKNADTVLREEKTSFLRKRIAELGPNTDLWSLIRTLDGRKPPAKPAEPLNRAGPPGRPARPAVTDREKANALCQAYAAVSRIPHNKQEDRDIKLEARAAVNLRVFQEGLPQGSVLAPLLWLVYVNDIDVAMPEHVSRSLFADDVALLACAPTARECDALLQPCLDAVDTWLRRWKVMPSVTKCTATLFTLDPRESGGKVKPHLTLRGEELPYSRNPTFLGIKFDPQLTFADHIDDLKAKMSRRRRCLQALAGKTWGSHRRTIRAAYIGYIRALFDYGAAVFGTYAAPSVRGRLEAEQNKCARVITGCLRATRKDALLAEAGLPTLSLRALQLAGTEYQRVIRLPPSDPGKSLFRREVQPRLQHRAYKAWQRTCNDATAAGRPPPKPPDETAALPHRPCLRRVGKWLAEEAGIEELPVEPMAFYSCDPPWLGHRGGTTFRVDLPVATRRSDPPAVRREAALRAIAELPQPDITIWSDGSARGGMEQGGAGALIQFHHLNYEETVRAPAGAVCSSLRAELTAMREALAAVAGLEEGELASTKSVRLLTDSRSGLQLLGRGPASQTMALAAEVWRLLNTLAENGTETVLQWVPGHAGLDGNETADRLAGEAAAGDQDSAPIDLSSARAAVTRHVRELSRRRTTAAHPHPDPTPGHDSLARWGSVTLSQLRTGTSPLTRDTLYKIGLAANDECPACGEPDSVTHLLTDCPAYEAARRRRWGVDPRLVDVLGGPAARVVDFIEGMVRASDPDGLATTAVVNIRVSDINDKNPQFLNLPYTFRTREGETDLFVGRVRAVDEDAGANAALLFSVPESSPFSIDPTSGEIRTRRPLDYENQGVHYLVVTAKDGAADPRIATATATIFVSDTEDEPPVFRETRYDVSVPENTPYADVVRVQAVDLDSRPSIHYVIREGSRDFFNINPETGLITTLRGLDYERESRHVLVIGTEENRADSPDATATVIIQVEDRNDLPPVFTEVPRPVELRESDRPGQVIAALRAIDSDGTAPGNKVRYAVTGSGRAERFFTVNPETGDVSIREPLSAGAETKYELEVTAFDLGTPELSSSVLLPIFVERRGQPSRPLEPKEGVSFADREHSVELMENAAAGTLVKSITLINVPRSAGDLRCDVIGGDEEGHFSAVIRGASCEVRVATEPIDYEQQQRYRLRLRLRSSSVMVDLARDIATLVVNVQDRNDHRPEFIFSQAYSAVAPGRYLTAVDREAQLGTNVIRVQARDGDAGQYSRITFHISSDSNQFGYFDIDSESGIISTAKSFRSVKPEQLPFNLTVLARDSSSTGDIMETSVPVLINLITPENRMILVVRDAPPETVNSHQAKLIKVLQDLAGDDLVVGVERIDARRYISENGSIETDPAGTDVWFYVIDPRSDVILTRRSGRLDSTITGARARSQIAYYLSAGLGARVEDVRGPLVVTPTVTTRQVTHGTALESYQVALLVFGCLIAFVSLCGIIHLCTLGSRYRRHRRSKSEGTLIIPKYEPYLVEPSLKEYETQVLQMSVPVDDDSVNDFQLDFRSDQPHYLNLDSISYITKDGNSSTGKDSGHATPSDHHPMRSSDPFQPDSRFDNKIIRSSSEDEVDAQSISATNENVTFRERRDFSYLQRSPVESTTEL</sequence>
<evidence type="ECO:0000256" key="7">
    <source>
        <dbReference type="ARBA" id="ARBA00022889"/>
    </source>
</evidence>
<gene>
    <name evidence="16" type="primary">Cad99C_1</name>
    <name evidence="16" type="ORF">FJT64_018502</name>
</gene>
<reference evidence="16 17" key="1">
    <citation type="submission" date="2019-07" db="EMBL/GenBank/DDBJ databases">
        <title>Draft genome assembly of a fouling barnacle, Amphibalanus amphitrite (Darwin, 1854): The first reference genome for Thecostraca.</title>
        <authorList>
            <person name="Kim W."/>
        </authorList>
    </citation>
    <scope>NUCLEOTIDE SEQUENCE [LARGE SCALE GENOMIC DNA]</scope>
    <source>
        <strain evidence="16">SNU_AA5</strain>
        <tissue evidence="16">Soma without cirri and trophi</tissue>
    </source>
</reference>
<dbReference type="EMBL" id="VIIS01000307">
    <property type="protein sequence ID" value="KAF0310495.1"/>
    <property type="molecule type" value="Genomic_DNA"/>
</dbReference>
<evidence type="ECO:0000256" key="4">
    <source>
        <dbReference type="ARBA" id="ARBA00022729"/>
    </source>
</evidence>
<dbReference type="Gene3D" id="3.60.10.10">
    <property type="entry name" value="Endonuclease/exonuclease/phosphatase"/>
    <property type="match status" value="1"/>
</dbReference>
<dbReference type="Pfam" id="PF00028">
    <property type="entry name" value="Cadherin"/>
    <property type="match status" value="7"/>
</dbReference>
<dbReference type="InterPro" id="IPR036691">
    <property type="entry name" value="Endo/exonu/phosph_ase_sf"/>
</dbReference>
<dbReference type="GO" id="GO:0005509">
    <property type="term" value="F:calcium ion binding"/>
    <property type="evidence" value="ECO:0007669"/>
    <property type="project" value="UniProtKB-UniRule"/>
</dbReference>
<dbReference type="GO" id="GO:0003676">
    <property type="term" value="F:nucleic acid binding"/>
    <property type="evidence" value="ECO:0007669"/>
    <property type="project" value="InterPro"/>
</dbReference>
<dbReference type="PROSITE" id="PS50268">
    <property type="entry name" value="CADHERIN_2"/>
    <property type="match status" value="10"/>
</dbReference>
<dbReference type="Pfam" id="PF00078">
    <property type="entry name" value="RVT_1"/>
    <property type="match status" value="1"/>
</dbReference>
<dbReference type="SMART" id="SM00112">
    <property type="entry name" value="CA"/>
    <property type="match status" value="9"/>
</dbReference>
<dbReference type="CDD" id="cd09276">
    <property type="entry name" value="Rnase_HI_RT_non_LTR"/>
    <property type="match status" value="1"/>
</dbReference>
<feature type="region of interest" description="Disordered" evidence="12">
    <location>
        <begin position="2237"/>
        <end position="2293"/>
    </location>
</feature>
<name>A0A6A4WUJ0_AMPAM</name>
<evidence type="ECO:0000256" key="12">
    <source>
        <dbReference type="SAM" id="MobiDB-lite"/>
    </source>
</evidence>
<feature type="domain" description="Cadherin" evidence="14">
    <location>
        <begin position="1782"/>
        <end position="1890"/>
    </location>
</feature>
<dbReference type="CDD" id="cd11304">
    <property type="entry name" value="Cadherin_repeat"/>
    <property type="match status" value="10"/>
</dbReference>
<evidence type="ECO:0000256" key="9">
    <source>
        <dbReference type="ARBA" id="ARBA00023136"/>
    </source>
</evidence>
<keyword evidence="17" id="KW-1185">Reference proteome</keyword>
<dbReference type="InterPro" id="IPR002126">
    <property type="entry name" value="Cadherin-like_dom"/>
</dbReference>
<organism evidence="16 17">
    <name type="scientific">Amphibalanus amphitrite</name>
    <name type="common">Striped barnacle</name>
    <name type="synonym">Balanus amphitrite</name>
    <dbReference type="NCBI Taxonomy" id="1232801"/>
    <lineage>
        <taxon>Eukaryota</taxon>
        <taxon>Metazoa</taxon>
        <taxon>Ecdysozoa</taxon>
        <taxon>Arthropoda</taxon>
        <taxon>Crustacea</taxon>
        <taxon>Multicrustacea</taxon>
        <taxon>Cirripedia</taxon>
        <taxon>Thoracica</taxon>
        <taxon>Thoracicalcarea</taxon>
        <taxon>Balanomorpha</taxon>
        <taxon>Balanoidea</taxon>
        <taxon>Balanidae</taxon>
        <taxon>Amphibalaninae</taxon>
        <taxon>Amphibalanus</taxon>
    </lineage>
</organism>
<dbReference type="PANTHER" id="PTHR24027:SF438">
    <property type="entry name" value="CADHERIN 23"/>
    <property type="match status" value="1"/>
</dbReference>
<evidence type="ECO:0000259" key="14">
    <source>
        <dbReference type="PROSITE" id="PS50268"/>
    </source>
</evidence>
<keyword evidence="9 13" id="KW-0472">Membrane</keyword>
<evidence type="ECO:0000256" key="11">
    <source>
        <dbReference type="PROSITE-ProRule" id="PRU00043"/>
    </source>
</evidence>
<feature type="domain" description="Cadherin" evidence="14">
    <location>
        <begin position="392"/>
        <end position="466"/>
    </location>
</feature>
<dbReference type="GO" id="GO:0008013">
    <property type="term" value="F:beta-catenin binding"/>
    <property type="evidence" value="ECO:0007669"/>
    <property type="project" value="TreeGrafter"/>
</dbReference>
<dbReference type="Proteomes" id="UP000440578">
    <property type="component" value="Unassembled WGS sequence"/>
</dbReference>
<dbReference type="SUPFAM" id="SSF49313">
    <property type="entry name" value="Cadherin-like"/>
    <property type="match status" value="9"/>
</dbReference>
<feature type="domain" description="Cadherin" evidence="14">
    <location>
        <begin position="305"/>
        <end position="391"/>
    </location>
</feature>
<feature type="domain" description="Cadherin" evidence="14">
    <location>
        <begin position="1482"/>
        <end position="1565"/>
    </location>
</feature>
<keyword evidence="6 11" id="KW-0106">Calcium</keyword>
<feature type="domain" description="Cadherin" evidence="14">
    <location>
        <begin position="1436"/>
        <end position="1464"/>
    </location>
</feature>
<dbReference type="GO" id="GO:0007156">
    <property type="term" value="P:homophilic cell adhesion via plasma membrane adhesion molecules"/>
    <property type="evidence" value="ECO:0007669"/>
    <property type="project" value="InterPro"/>
</dbReference>
<feature type="domain" description="Cadherin" evidence="14">
    <location>
        <begin position="34"/>
        <end position="150"/>
    </location>
</feature>
<dbReference type="SUPFAM" id="SSF56219">
    <property type="entry name" value="DNase I-like"/>
    <property type="match status" value="1"/>
</dbReference>
<feature type="compositionally biased region" description="Basic and acidic residues" evidence="12">
    <location>
        <begin position="2245"/>
        <end position="2258"/>
    </location>
</feature>
<dbReference type="PRINTS" id="PR00205">
    <property type="entry name" value="CADHERIN"/>
</dbReference>
<proteinExistence type="predicted"/>
<dbReference type="InterPro" id="IPR015919">
    <property type="entry name" value="Cadherin-like_sf"/>
</dbReference>
<dbReference type="Pfam" id="PF00075">
    <property type="entry name" value="RNase_H"/>
    <property type="match status" value="1"/>
</dbReference>
<keyword evidence="3 13" id="KW-0812">Transmembrane</keyword>
<dbReference type="InterPro" id="IPR036397">
    <property type="entry name" value="RNaseH_sf"/>
</dbReference>
<keyword evidence="8 13" id="KW-1133">Transmembrane helix</keyword>
<comment type="subcellular location">
    <subcellularLocation>
        <location evidence="1">Cell membrane</location>
        <topology evidence="1">Single-pass type I membrane protein</topology>
    </subcellularLocation>
</comment>
<dbReference type="Gene3D" id="3.30.420.10">
    <property type="entry name" value="Ribonuclease H-like superfamily/Ribonuclease H"/>
    <property type="match status" value="1"/>
</dbReference>
<feature type="domain" description="Cadherin" evidence="14">
    <location>
        <begin position="151"/>
        <end position="276"/>
    </location>
</feature>